<comment type="caution">
    <text evidence="1">The sequence shown here is derived from an EMBL/GenBank/DDBJ whole genome shotgun (WGS) entry which is preliminary data.</text>
</comment>
<organism evidence="1 2">
    <name type="scientific">Cetraspora pellucida</name>
    <dbReference type="NCBI Taxonomy" id="1433469"/>
    <lineage>
        <taxon>Eukaryota</taxon>
        <taxon>Fungi</taxon>
        <taxon>Fungi incertae sedis</taxon>
        <taxon>Mucoromycota</taxon>
        <taxon>Glomeromycotina</taxon>
        <taxon>Glomeromycetes</taxon>
        <taxon>Diversisporales</taxon>
        <taxon>Gigasporaceae</taxon>
        <taxon>Cetraspora</taxon>
    </lineage>
</organism>
<protein>
    <submittedName>
        <fullName evidence="1">9376_t:CDS:1</fullName>
    </submittedName>
</protein>
<accession>A0A9N9NDI9</accession>
<reference evidence="1" key="1">
    <citation type="submission" date="2021-06" db="EMBL/GenBank/DDBJ databases">
        <authorList>
            <person name="Kallberg Y."/>
            <person name="Tangrot J."/>
            <person name="Rosling A."/>
        </authorList>
    </citation>
    <scope>NUCLEOTIDE SEQUENCE</scope>
    <source>
        <strain evidence="1">FL966</strain>
    </source>
</reference>
<name>A0A9N9NDI9_9GLOM</name>
<feature type="non-terminal residue" evidence="1">
    <location>
        <position position="1"/>
    </location>
</feature>
<keyword evidence="2" id="KW-1185">Reference proteome</keyword>
<evidence type="ECO:0000313" key="2">
    <source>
        <dbReference type="Proteomes" id="UP000789759"/>
    </source>
</evidence>
<proteinExistence type="predicted"/>
<gene>
    <name evidence="1" type="ORF">CPELLU_LOCUS13125</name>
</gene>
<sequence>ILPSDIPYLPLNAIQQFHETLIFFIKKRLPLHFKKTGKQTIKILCSESQFVGVFGLWIQHYSPCKKKYICFFKGQNADATMAMILQNNEWSSRWYEFEQKAYVMLYDVSISDIQKIPEMKVE</sequence>
<dbReference type="Proteomes" id="UP000789759">
    <property type="component" value="Unassembled WGS sequence"/>
</dbReference>
<dbReference type="EMBL" id="CAJVQA010013525">
    <property type="protein sequence ID" value="CAG8724983.1"/>
    <property type="molecule type" value="Genomic_DNA"/>
</dbReference>
<dbReference type="AlphaFoldDB" id="A0A9N9NDI9"/>
<evidence type="ECO:0000313" key="1">
    <source>
        <dbReference type="EMBL" id="CAG8724983.1"/>
    </source>
</evidence>
<dbReference type="OrthoDB" id="2407155at2759"/>